<sequence length="31" mass="3551">EKWLAEFDKGSPEAGLLRKFKDILDTISKSK</sequence>
<organism evidence="1">
    <name type="scientific">marine sediment metagenome</name>
    <dbReference type="NCBI Taxonomy" id="412755"/>
    <lineage>
        <taxon>unclassified sequences</taxon>
        <taxon>metagenomes</taxon>
        <taxon>ecological metagenomes</taxon>
    </lineage>
</organism>
<feature type="non-terminal residue" evidence="1">
    <location>
        <position position="1"/>
    </location>
</feature>
<dbReference type="EMBL" id="BARW01014592">
    <property type="protein sequence ID" value="GAI77590.1"/>
    <property type="molecule type" value="Genomic_DNA"/>
</dbReference>
<reference evidence="1" key="1">
    <citation type="journal article" date="2014" name="Front. Microbiol.">
        <title>High frequency of phylogenetically diverse reductive dehalogenase-homologous genes in deep subseafloor sedimentary metagenomes.</title>
        <authorList>
            <person name="Kawai M."/>
            <person name="Futagami T."/>
            <person name="Toyoda A."/>
            <person name="Takaki Y."/>
            <person name="Nishi S."/>
            <person name="Hori S."/>
            <person name="Arai W."/>
            <person name="Tsubouchi T."/>
            <person name="Morono Y."/>
            <person name="Uchiyama I."/>
            <person name="Ito T."/>
            <person name="Fujiyama A."/>
            <person name="Inagaki F."/>
            <person name="Takami H."/>
        </authorList>
    </citation>
    <scope>NUCLEOTIDE SEQUENCE</scope>
    <source>
        <strain evidence="1">Expedition CK06-06</strain>
    </source>
</reference>
<comment type="caution">
    <text evidence="1">The sequence shown here is derived from an EMBL/GenBank/DDBJ whole genome shotgun (WGS) entry which is preliminary data.</text>
</comment>
<gene>
    <name evidence="1" type="ORF">S12H4_25824</name>
</gene>
<proteinExistence type="predicted"/>
<accession>X1SQH7</accession>
<name>X1SQH7_9ZZZZ</name>
<evidence type="ECO:0000313" key="1">
    <source>
        <dbReference type="EMBL" id="GAI77590.1"/>
    </source>
</evidence>
<protein>
    <submittedName>
        <fullName evidence="1">Uncharacterized protein</fullName>
    </submittedName>
</protein>
<dbReference type="AlphaFoldDB" id="X1SQH7"/>